<name>A0A6J6TAW3_9ZZZZ</name>
<organism evidence="2">
    <name type="scientific">freshwater metagenome</name>
    <dbReference type="NCBI Taxonomy" id="449393"/>
    <lineage>
        <taxon>unclassified sequences</taxon>
        <taxon>metagenomes</taxon>
        <taxon>ecological metagenomes</taxon>
    </lineage>
</organism>
<reference evidence="2" key="1">
    <citation type="submission" date="2020-05" db="EMBL/GenBank/DDBJ databases">
        <authorList>
            <person name="Chiriac C."/>
            <person name="Salcher M."/>
            <person name="Ghai R."/>
            <person name="Kavagutti S V."/>
        </authorList>
    </citation>
    <scope>NUCLEOTIDE SEQUENCE</scope>
</reference>
<sequence length="196" mass="19739">MERRGSIIVAAVTAGILVAGAAATFSIVNASQAAPEPDTIALVVDPAAAVTGSTGSGPTFQPEPLPEIVFTSPSASPDPEQPADDPASPQADPEQSTKSGSISASTARSLVLAEAPGSVVSVGKTTRGGFPAFAVKVKQADGSTVTGYVTRADGVIFDWTQTAAPAPAYADDENESENEGDEEGEHEGSDHDGDDD</sequence>
<feature type="region of interest" description="Disordered" evidence="1">
    <location>
        <begin position="51"/>
        <end position="105"/>
    </location>
</feature>
<gene>
    <name evidence="2" type="ORF">UFOPK2810_00528</name>
</gene>
<feature type="compositionally biased region" description="Polar residues" evidence="1">
    <location>
        <begin position="96"/>
        <end position="105"/>
    </location>
</feature>
<dbReference type="AlphaFoldDB" id="A0A6J6TAW3"/>
<feature type="compositionally biased region" description="Acidic residues" evidence="1">
    <location>
        <begin position="170"/>
        <end position="185"/>
    </location>
</feature>
<evidence type="ECO:0000313" key="2">
    <source>
        <dbReference type="EMBL" id="CAB4744571.1"/>
    </source>
</evidence>
<accession>A0A6J6TAW3</accession>
<proteinExistence type="predicted"/>
<feature type="compositionally biased region" description="Low complexity" evidence="1">
    <location>
        <begin position="72"/>
        <end position="94"/>
    </location>
</feature>
<feature type="region of interest" description="Disordered" evidence="1">
    <location>
        <begin position="159"/>
        <end position="196"/>
    </location>
</feature>
<evidence type="ECO:0000256" key="1">
    <source>
        <dbReference type="SAM" id="MobiDB-lite"/>
    </source>
</evidence>
<feature type="compositionally biased region" description="Basic and acidic residues" evidence="1">
    <location>
        <begin position="186"/>
        <end position="196"/>
    </location>
</feature>
<dbReference type="EMBL" id="CAEZYZ010000067">
    <property type="protein sequence ID" value="CAB4744571.1"/>
    <property type="molecule type" value="Genomic_DNA"/>
</dbReference>
<protein>
    <submittedName>
        <fullName evidence="2">Unannotated protein</fullName>
    </submittedName>
</protein>